<gene>
    <name evidence="2" type="ORF">F7732_14270</name>
</gene>
<evidence type="ECO:0000313" key="3">
    <source>
        <dbReference type="Proteomes" id="UP000441354"/>
    </source>
</evidence>
<dbReference type="RefSeq" id="WP_151574700.1">
    <property type="nucleotide sequence ID" value="NZ_WBOT01000004.1"/>
</dbReference>
<proteinExistence type="predicted"/>
<dbReference type="Proteomes" id="UP000441354">
    <property type="component" value="Unassembled WGS sequence"/>
</dbReference>
<accession>A0A7V7RKN2</accession>
<evidence type="ECO:0000256" key="1">
    <source>
        <dbReference type="SAM" id="SignalP"/>
    </source>
</evidence>
<dbReference type="AlphaFoldDB" id="A0A7V7RKN2"/>
<name>A0A7V7RKN2_9BACI</name>
<comment type="caution">
    <text evidence="2">The sequence shown here is derived from an EMBL/GenBank/DDBJ whole genome shotgun (WGS) entry which is preliminary data.</text>
</comment>
<evidence type="ECO:0000313" key="2">
    <source>
        <dbReference type="EMBL" id="KAB2331833.1"/>
    </source>
</evidence>
<protein>
    <recommendedName>
        <fullName evidence="4">Group-specific protein</fullName>
    </recommendedName>
</protein>
<dbReference type="OrthoDB" id="2083243at2"/>
<keyword evidence="3" id="KW-1185">Reference proteome</keyword>
<keyword evidence="1" id="KW-0732">Signal</keyword>
<evidence type="ECO:0008006" key="4">
    <source>
        <dbReference type="Google" id="ProtNLM"/>
    </source>
</evidence>
<dbReference type="EMBL" id="WBOT01000004">
    <property type="protein sequence ID" value="KAB2331833.1"/>
    <property type="molecule type" value="Genomic_DNA"/>
</dbReference>
<organism evidence="2 3">
    <name type="scientific">Bacillus mesophilum</name>
    <dbReference type="NCBI Taxonomy" id="1071718"/>
    <lineage>
        <taxon>Bacteria</taxon>
        <taxon>Bacillati</taxon>
        <taxon>Bacillota</taxon>
        <taxon>Bacilli</taxon>
        <taxon>Bacillales</taxon>
        <taxon>Bacillaceae</taxon>
        <taxon>Bacillus</taxon>
    </lineage>
</organism>
<feature type="signal peptide" evidence="1">
    <location>
        <begin position="1"/>
        <end position="24"/>
    </location>
</feature>
<reference evidence="2 3" key="1">
    <citation type="journal article" date="2014" name="Arch. Microbiol.">
        <title>Bacillus mesophilum sp. nov., strain IITR-54T, a novel 4-chlorobiphenyl dechlorinating bacterium.</title>
        <authorList>
            <person name="Manickam N."/>
            <person name="Singh N.K."/>
            <person name="Bajaj A."/>
            <person name="Kumar R.M."/>
            <person name="Kaur G."/>
            <person name="Kaur N."/>
            <person name="Bala M."/>
            <person name="Kumar A."/>
            <person name="Mayilraj S."/>
        </authorList>
    </citation>
    <scope>NUCLEOTIDE SEQUENCE [LARGE SCALE GENOMIC DNA]</scope>
    <source>
        <strain evidence="2 3">IITR-54</strain>
    </source>
</reference>
<feature type="chain" id="PRO_5030768439" description="Group-specific protein" evidence="1">
    <location>
        <begin position="25"/>
        <end position="141"/>
    </location>
</feature>
<sequence length="141" mass="16233">MKKLKAAVLLFFLFAIAIPMYTSAATPAKNVEIYNIKKREVTSIITPNEKIQKEAEKMIKQITGVYKKLDPLPKEGYMVKIPLEPSVPVKNQWLNGYVDELIIIIPNEQTSHILVFDDENNPHFFTCKNDQQPPMELFNLK</sequence>